<dbReference type="PANTHER" id="PTHR11474">
    <property type="entry name" value="TYROSINASE FAMILY MEMBER"/>
    <property type="match status" value="1"/>
</dbReference>
<feature type="compositionally biased region" description="Basic and acidic residues" evidence="3">
    <location>
        <begin position="260"/>
        <end position="274"/>
    </location>
</feature>
<sequence>MLPQPAGSVDLPTRPAPPHRATLATPLVRPNPRRSHTPKPRSHRSRTPAHAAAVEVQVGFFPKASSQDADVATGGVPDDQSGVFKLGPHSNVGLPRPQRSPRVRPCDIVQQALERGILVGNNRRSHERSSVHAAFFDDDLIWETSPGLADQPEELLKPKDSLSKSFKPHSPGRRNRDKQSPSQPPPKDNANLTEVISNKILLKYFSTTLDKVDSPLEIWNVVKKCTDEIAALTGTAPSLRPKTSRNSASKPSDIPYPLAEQRDSGVELTPKDHQSQSPVKGWPEARPRSNSSSYDSGFHSDRKSVSPERQYTAKTEDQDASGVTSRGLGTGGFASHAGEAGSSNPISFSRPRRKRNARETGGDDSSQDEGDSDAGDDRGKPPFDHDRAKHKKTRLTEPESNLSCPFRKRNPLRFNIRDHHPCAGQGFPNMAVLKRHIRTFHKREQALHICVRCQQGFSTPDALTNHLNVPIDEMCASRPVQPGGDPEDGITHKVENSLIERKASSKVDNWEGLWKKLFPFDQDVPEPGKSGRHMTKPPYPECSLTLVFRTDFEPPIELDEVYVEFRTVLPRLIYTLQEQTSTALQRHGPHHSLQHVFEPICDNFVEHTFSHCRRSLAKNPRRYMRPKKEQPQQQGEQTANPSHKLAMQQQYAQIAPCPSSSSQSVSPFPPRASRGDHIPTPTSLTQDHYPAVEPISRPKTAFREIPGPIPSSSSLDILGNTVLLSRPDTLQHSMPDDPNLIQTDSAIDLSTIDSRDSQFDDKCGLCVQAKMLQNSLVVTILSALLVGARAGPVEKRAPHQPTRNGIYPLDIVDKLEEATMPKVEEWLKKKSNNTCTLESAAVRRECLADNINNRSDLSVPEREEYIKAVLCLQSKPPKVPKDKFPGALSRYDDFVAIHMTQAMMLHDPQHLFASHRYFVWLYEKALREECGYTGYQPYMNYDRYANDPINSPMFNGNASSMGGNGAPSNYRGIYQPFRPPYNIIPSAGGGGCVTEGPFKDMIVSLGPKATVVNDIPKNPRSDGLGSNPRCLRRDVNKNSILGATANYTYSLITEYTDVDSFYNRYLGQPPLKNDPHPWGLHNAGHFTIGGDPGGDFYASPGDPAFWFHHGMLDRVWWIWQMQDPENRVNLIPGGGAMPMGPMRREAPIRRADTPVGDMVVDLKYIAPPVQLKKLNDNLGGNDGQFCYYYV</sequence>
<comment type="caution">
    <text evidence="5">The sequence shown here is derived from an EMBL/GenBank/DDBJ whole genome shotgun (WGS) entry which is preliminary data.</text>
</comment>
<feature type="compositionally biased region" description="Basic and acidic residues" evidence="3">
    <location>
        <begin position="375"/>
        <end position="387"/>
    </location>
</feature>
<keyword evidence="6" id="KW-1185">Reference proteome</keyword>
<reference evidence="5 6" key="1">
    <citation type="submission" date="2019-06" db="EMBL/GenBank/DDBJ databases">
        <title>Draft genome sequence of the filamentous fungus Phialemoniopsis curvata isolated from diesel fuel.</title>
        <authorList>
            <person name="Varaljay V.A."/>
            <person name="Lyon W.J."/>
            <person name="Crouch A.L."/>
            <person name="Drake C.E."/>
            <person name="Hollomon J.M."/>
            <person name="Nadeau L.J."/>
            <person name="Nunn H.S."/>
            <person name="Stevenson B.S."/>
            <person name="Bojanowski C.L."/>
            <person name="Crookes-Goodson W.J."/>
        </authorList>
    </citation>
    <scope>NUCLEOTIDE SEQUENCE [LARGE SCALE GENOMIC DNA]</scope>
    <source>
        <strain evidence="5 6">D216</strain>
    </source>
</reference>
<dbReference type="PRINTS" id="PR00092">
    <property type="entry name" value="TYROSINASE"/>
</dbReference>
<dbReference type="Gene3D" id="3.30.160.60">
    <property type="entry name" value="Classic Zinc Finger"/>
    <property type="match status" value="1"/>
</dbReference>
<name>A0A507BFW8_9PEZI</name>
<evidence type="ECO:0000256" key="1">
    <source>
        <dbReference type="ARBA" id="ARBA00022723"/>
    </source>
</evidence>
<feature type="region of interest" description="Disordered" evidence="3">
    <location>
        <begin position="617"/>
        <end position="675"/>
    </location>
</feature>
<dbReference type="Proteomes" id="UP000319257">
    <property type="component" value="Unassembled WGS sequence"/>
</dbReference>
<keyword evidence="1" id="KW-0479">Metal-binding</keyword>
<evidence type="ECO:0000313" key="6">
    <source>
        <dbReference type="Proteomes" id="UP000319257"/>
    </source>
</evidence>
<evidence type="ECO:0000256" key="2">
    <source>
        <dbReference type="ARBA" id="ARBA00023002"/>
    </source>
</evidence>
<feature type="compositionally biased region" description="Basic residues" evidence="3">
    <location>
        <begin position="31"/>
        <end position="47"/>
    </location>
</feature>
<evidence type="ECO:0000313" key="5">
    <source>
        <dbReference type="EMBL" id="TPX15440.1"/>
    </source>
</evidence>
<dbReference type="EMBL" id="SKBQ01000021">
    <property type="protein sequence ID" value="TPX15440.1"/>
    <property type="molecule type" value="Genomic_DNA"/>
</dbReference>
<feature type="region of interest" description="Disordered" evidence="3">
    <location>
        <begin position="236"/>
        <end position="404"/>
    </location>
</feature>
<dbReference type="Gene3D" id="1.10.1280.10">
    <property type="entry name" value="Di-copper center containing domain from catechol oxidase"/>
    <property type="match status" value="1"/>
</dbReference>
<dbReference type="STRING" id="1093900.A0A507BFW8"/>
<feature type="region of interest" description="Disordered" evidence="3">
    <location>
        <begin position="151"/>
        <end position="191"/>
    </location>
</feature>
<protein>
    <recommendedName>
        <fullName evidence="4">Tyrosinase copper-binding domain-containing protein</fullName>
    </recommendedName>
</protein>
<organism evidence="5 6">
    <name type="scientific">Thyridium curvatum</name>
    <dbReference type="NCBI Taxonomy" id="1093900"/>
    <lineage>
        <taxon>Eukaryota</taxon>
        <taxon>Fungi</taxon>
        <taxon>Dikarya</taxon>
        <taxon>Ascomycota</taxon>
        <taxon>Pezizomycotina</taxon>
        <taxon>Sordariomycetes</taxon>
        <taxon>Sordariomycetidae</taxon>
        <taxon>Thyridiales</taxon>
        <taxon>Thyridiaceae</taxon>
        <taxon>Thyridium</taxon>
    </lineage>
</organism>
<proteinExistence type="predicted"/>
<dbReference type="PROSITE" id="PS00498">
    <property type="entry name" value="TYROSINASE_2"/>
    <property type="match status" value="1"/>
</dbReference>
<dbReference type="GO" id="GO:0016491">
    <property type="term" value="F:oxidoreductase activity"/>
    <property type="evidence" value="ECO:0007669"/>
    <property type="project" value="UniProtKB-KW"/>
</dbReference>
<dbReference type="SUPFAM" id="SSF48056">
    <property type="entry name" value="Di-copper centre-containing domain"/>
    <property type="match status" value="1"/>
</dbReference>
<dbReference type="GO" id="GO:0046872">
    <property type="term" value="F:metal ion binding"/>
    <property type="evidence" value="ECO:0007669"/>
    <property type="project" value="UniProtKB-KW"/>
</dbReference>
<dbReference type="InParanoid" id="A0A507BFW8"/>
<dbReference type="AlphaFoldDB" id="A0A507BFW8"/>
<dbReference type="InterPro" id="IPR002227">
    <property type="entry name" value="Tyrosinase_Cu-bd"/>
</dbReference>
<gene>
    <name evidence="5" type="ORF">E0L32_004420</name>
</gene>
<feature type="domain" description="Tyrosinase copper-binding" evidence="4">
    <location>
        <begin position="1102"/>
        <end position="1113"/>
    </location>
</feature>
<evidence type="ECO:0000259" key="4">
    <source>
        <dbReference type="PROSITE" id="PS00498"/>
    </source>
</evidence>
<dbReference type="Pfam" id="PF00264">
    <property type="entry name" value="Tyrosinase"/>
    <property type="match status" value="1"/>
</dbReference>
<dbReference type="OrthoDB" id="6132182at2759"/>
<feature type="region of interest" description="Disordered" evidence="3">
    <location>
        <begin position="1"/>
        <end position="50"/>
    </location>
</feature>
<dbReference type="GeneID" id="41971867"/>
<accession>A0A507BFW8</accession>
<dbReference type="InterPro" id="IPR008922">
    <property type="entry name" value="Di-copper_centre_dom_sf"/>
</dbReference>
<feature type="compositionally biased region" description="Low complexity" evidence="3">
    <location>
        <begin position="656"/>
        <end position="666"/>
    </location>
</feature>
<feature type="compositionally biased region" description="Basic residues" evidence="3">
    <location>
        <begin position="166"/>
        <end position="176"/>
    </location>
</feature>
<dbReference type="PANTHER" id="PTHR11474:SF125">
    <property type="entry name" value="N-ACETYL-6-HYDROXYTRYPTOPHAN OXIDASE IVOB-RELATED"/>
    <property type="match status" value="1"/>
</dbReference>
<dbReference type="InterPro" id="IPR050316">
    <property type="entry name" value="Tyrosinase/Hemocyanin"/>
</dbReference>
<dbReference type="RefSeq" id="XP_030997151.1">
    <property type="nucleotide sequence ID" value="XM_031138829.1"/>
</dbReference>
<keyword evidence="2" id="KW-0560">Oxidoreductase</keyword>
<feature type="compositionally biased region" description="Acidic residues" evidence="3">
    <location>
        <begin position="365"/>
        <end position="374"/>
    </location>
</feature>
<evidence type="ECO:0000256" key="3">
    <source>
        <dbReference type="SAM" id="MobiDB-lite"/>
    </source>
</evidence>